<dbReference type="Ensembl" id="ENSCPVT00000023121.2">
    <property type="protein sequence ID" value="ENSCPVP00000022142.1"/>
    <property type="gene ID" value="ENSCPVG00000015882.2"/>
</dbReference>
<dbReference type="Proteomes" id="UP000694382">
    <property type="component" value="Chromosome 22"/>
</dbReference>
<organism evidence="2 3">
    <name type="scientific">Geospiza parvula</name>
    <name type="common">Small tree-finch</name>
    <name type="synonym">Camarhynchus parvulus</name>
    <dbReference type="NCBI Taxonomy" id="87175"/>
    <lineage>
        <taxon>Eukaryota</taxon>
        <taxon>Metazoa</taxon>
        <taxon>Chordata</taxon>
        <taxon>Craniata</taxon>
        <taxon>Vertebrata</taxon>
        <taxon>Euteleostomi</taxon>
        <taxon>Archelosauria</taxon>
        <taxon>Archosauria</taxon>
        <taxon>Dinosauria</taxon>
        <taxon>Saurischia</taxon>
        <taxon>Theropoda</taxon>
        <taxon>Coelurosauria</taxon>
        <taxon>Aves</taxon>
        <taxon>Neognathae</taxon>
        <taxon>Neoaves</taxon>
        <taxon>Telluraves</taxon>
        <taxon>Australaves</taxon>
        <taxon>Passeriformes</taxon>
        <taxon>Thraupidae</taxon>
        <taxon>Camarhynchus</taxon>
    </lineage>
</organism>
<reference evidence="2" key="2">
    <citation type="submission" date="2025-08" db="UniProtKB">
        <authorList>
            <consortium name="Ensembl"/>
        </authorList>
    </citation>
    <scope>IDENTIFICATION</scope>
</reference>
<proteinExistence type="predicted"/>
<evidence type="ECO:0000313" key="3">
    <source>
        <dbReference type="Proteomes" id="UP000694382"/>
    </source>
</evidence>
<reference evidence="2" key="1">
    <citation type="submission" date="2020-02" db="EMBL/GenBank/DDBJ databases">
        <authorList>
            <person name="Enbody D E."/>
            <person name="Pettersson E M."/>
        </authorList>
    </citation>
    <scope>NUCLEOTIDE SEQUENCE [LARGE SCALE GENOMIC DNA]</scope>
</reference>
<evidence type="ECO:0000313" key="2">
    <source>
        <dbReference type="Ensembl" id="ENSCPVP00000022142.1"/>
    </source>
</evidence>
<dbReference type="AlphaFoldDB" id="A0A8C3NM62"/>
<accession>A0A8C3NM62</accession>
<evidence type="ECO:0000256" key="1">
    <source>
        <dbReference type="SAM" id="MobiDB-lite"/>
    </source>
</evidence>
<keyword evidence="3" id="KW-1185">Reference proteome</keyword>
<name>A0A8C3NM62_GEOPR</name>
<sequence length="125" mass="13258">FCCFKPLSICPLLKNSLEPQQQPVCCGSCAFTIPFFPVFPVWPEFCGRTLSWPAGHCPGPQSQWNPAPAAAWSTSPPAAGRIYLSFSLQTHPPLPPAVQPLPSRGGSSESPAAALQDVGQAAQQV</sequence>
<protein>
    <submittedName>
        <fullName evidence="2">Uncharacterized protein</fullName>
    </submittedName>
</protein>
<feature type="region of interest" description="Disordered" evidence="1">
    <location>
        <begin position="94"/>
        <end position="125"/>
    </location>
</feature>
<reference evidence="2" key="3">
    <citation type="submission" date="2025-09" db="UniProtKB">
        <authorList>
            <consortium name="Ensembl"/>
        </authorList>
    </citation>
    <scope>IDENTIFICATION</scope>
</reference>